<proteinExistence type="predicted"/>
<dbReference type="EMBL" id="JAQMJT010000001">
    <property type="protein sequence ID" value="MDB8613073.1"/>
    <property type="molecule type" value="Genomic_DNA"/>
</dbReference>
<dbReference type="KEGG" id="strs:SSAL8618_03485"/>
<evidence type="ECO:0000313" key="1">
    <source>
        <dbReference type="EMBL" id="MDB8613073.1"/>
    </source>
</evidence>
<dbReference type="Pfam" id="PF11114">
    <property type="entry name" value="Minor_capsid_2"/>
    <property type="match status" value="1"/>
</dbReference>
<accession>A0A3S4NDX7</accession>
<dbReference type="RefSeq" id="WP_038675642.1">
    <property type="nucleotide sequence ID" value="NZ_BPPT01000015.1"/>
</dbReference>
<dbReference type="Proteomes" id="UP001210204">
    <property type="component" value="Unassembled WGS sequence"/>
</dbReference>
<comment type="caution">
    <text evidence="1">The sequence shown here is derived from an EMBL/GenBank/DDBJ whole genome shotgun (WGS) entry which is preliminary data.</text>
</comment>
<reference evidence="1" key="1">
    <citation type="submission" date="2023-01" db="EMBL/GenBank/DDBJ databases">
        <title>Human gut microbiome strain richness.</title>
        <authorList>
            <person name="Chen-Liaw A."/>
        </authorList>
    </citation>
    <scope>NUCLEOTIDE SEQUENCE</scope>
    <source>
        <strain evidence="1">1001095st1_G4_1001095IJ_161003</strain>
    </source>
</reference>
<protein>
    <submittedName>
        <fullName evidence="1">Minor capsid protein</fullName>
    </submittedName>
</protein>
<dbReference type="AlphaFoldDB" id="A0A3S4NDX7"/>
<evidence type="ECO:0000313" key="2">
    <source>
        <dbReference type="Proteomes" id="UP001210204"/>
    </source>
</evidence>
<name>A0A3S4NDX7_STRSL</name>
<dbReference type="InterPro" id="IPR021080">
    <property type="entry name" value="Minor_capsid_protein"/>
</dbReference>
<gene>
    <name evidence="1" type="ORF">PNU26_01460</name>
</gene>
<organism evidence="1 2">
    <name type="scientific">Streptococcus salivarius</name>
    <dbReference type="NCBI Taxonomy" id="1304"/>
    <lineage>
        <taxon>Bacteria</taxon>
        <taxon>Bacillati</taxon>
        <taxon>Bacillota</taxon>
        <taxon>Bacilli</taxon>
        <taxon>Lactobacillales</taxon>
        <taxon>Streptococcaceae</taxon>
        <taxon>Streptococcus</taxon>
    </lineage>
</organism>
<sequence length="131" mass="14936">MGADVTIKVDLQGLEKKCSPEAVRRGQIAMSNQMLLDMNKYTPVQSGHLRGSGHSNVDTLVWSTPYARIRFYNRRLKLFFSEKQRKFFFANKDRLLAQKPKPGTGGRWDKKAAAKHSKQWGQVAIRAMGVR</sequence>